<dbReference type="Pfam" id="PF12937">
    <property type="entry name" value="F-box-like"/>
    <property type="match status" value="1"/>
</dbReference>
<sequence>MEVEFEDIIEDDSRKSINELPDEVLEYIFSLVSPYKDLKECMLVSKRWNEIVKNVVRLLTLKLTNAISNMDVAWQTITPAEMAPSITKRYSHSACYHENSMYVFGGCTSTSTTFNDLWRLDLNKRQWVRPLTMGTYPSPKSCATMVEYKDALIVFGGWTLPSPFPLHQAWRLFNELHIYSIVKNRWMCINTAFSPPGMAGHSASVHGDTMVVFGGLKAEPHGQYSCSNDVWCFDLETQEWHKQATSDVKPHARYGQSQIWLGKDHLLIIGGCGGPNMVFNDVWLLSLAGKVWVWREVEVQNREWSATYMWCHRACRVGNQVVMMSRDPRPLKRKPQNGVKTKPRSRISSVWVPPRYEEAAPNMPQRITPAFRVDKDFNVNGQRGTFLRGSVTHRMSNGAPSNEHASGSDSDSRPGTSGVNGIKRSKNAETQESVHMECEPGPSGVNNQPPINMHPDCQPGPSGISKPANTSRNSISPGKSDNSPDNLAASSPSTLNWDRLRPTNRSPNGESPNRAGAIVMAAFQDGEQPVRPAPSRARERQLQALQRFEERMRFNNQPRVQEPSNSEDAPVKLQRTMVVCVMDITKILEEECSARWLALNTEALSTGPEETLLYTLVAGRGELIMFGGIHREAMTLMTNSQINSASNLSNSLHFISAPHGVI</sequence>
<feature type="compositionally biased region" description="Polar residues" evidence="1">
    <location>
        <begin position="467"/>
        <end position="496"/>
    </location>
</feature>
<reference evidence="4" key="1">
    <citation type="submission" date="2025-08" db="UniProtKB">
        <authorList>
            <consortium name="RefSeq"/>
        </authorList>
    </citation>
    <scope>IDENTIFICATION</scope>
    <source>
        <tissue evidence="4">Whole organism</tissue>
    </source>
</reference>
<dbReference type="CTD" id="54455"/>
<evidence type="ECO:0000256" key="1">
    <source>
        <dbReference type="SAM" id="MobiDB-lite"/>
    </source>
</evidence>
<dbReference type="Pfam" id="PF13415">
    <property type="entry name" value="Beta-prop_FBX42"/>
    <property type="match status" value="1"/>
</dbReference>
<feature type="compositionally biased region" description="Polar residues" evidence="1">
    <location>
        <begin position="393"/>
        <end position="419"/>
    </location>
</feature>
<dbReference type="PANTHER" id="PTHR46432:SF1">
    <property type="entry name" value="F-BOX ONLY PROTEIN 42"/>
    <property type="match status" value="1"/>
</dbReference>
<keyword evidence="3" id="KW-1185">Reference proteome</keyword>
<dbReference type="InterPro" id="IPR036047">
    <property type="entry name" value="F-box-like_dom_sf"/>
</dbReference>
<gene>
    <name evidence="4" type="primary">LOC113206599</name>
</gene>
<dbReference type="CDD" id="cd22110">
    <property type="entry name" value="F-box_FBXO42"/>
    <property type="match status" value="1"/>
</dbReference>
<dbReference type="Gene3D" id="2.120.10.80">
    <property type="entry name" value="Kelch-type beta propeller"/>
    <property type="match status" value="1"/>
</dbReference>
<name>A0A6J1SCX0_FRAOC</name>
<dbReference type="InterPro" id="IPR001810">
    <property type="entry name" value="F-box_dom"/>
</dbReference>
<dbReference type="AlphaFoldDB" id="A0A6J1SCX0"/>
<dbReference type="PROSITE" id="PS50181">
    <property type="entry name" value="FBOX"/>
    <property type="match status" value="1"/>
</dbReference>
<feature type="region of interest" description="Disordered" evidence="1">
    <location>
        <begin position="392"/>
        <end position="513"/>
    </location>
</feature>
<dbReference type="GeneID" id="113206599"/>
<dbReference type="InterPro" id="IPR052821">
    <property type="entry name" value="F-box_only_SRC"/>
</dbReference>
<dbReference type="GO" id="GO:0019005">
    <property type="term" value="C:SCF ubiquitin ligase complex"/>
    <property type="evidence" value="ECO:0007669"/>
    <property type="project" value="TreeGrafter"/>
</dbReference>
<feature type="region of interest" description="Disordered" evidence="1">
    <location>
        <begin position="328"/>
        <end position="347"/>
    </location>
</feature>
<evidence type="ECO:0000259" key="2">
    <source>
        <dbReference type="PROSITE" id="PS50181"/>
    </source>
</evidence>
<feature type="compositionally biased region" description="Basic and acidic residues" evidence="1">
    <location>
        <begin position="426"/>
        <end position="438"/>
    </location>
</feature>
<feature type="compositionally biased region" description="Basic residues" evidence="1">
    <location>
        <begin position="331"/>
        <end position="345"/>
    </location>
</feature>
<evidence type="ECO:0000313" key="4">
    <source>
        <dbReference type="RefSeq" id="XP_026278538.1"/>
    </source>
</evidence>
<dbReference type="SMART" id="SM00256">
    <property type="entry name" value="FBOX"/>
    <property type="match status" value="1"/>
</dbReference>
<organism evidence="3 4">
    <name type="scientific">Frankliniella occidentalis</name>
    <name type="common">Western flower thrips</name>
    <name type="synonym">Euthrips occidentalis</name>
    <dbReference type="NCBI Taxonomy" id="133901"/>
    <lineage>
        <taxon>Eukaryota</taxon>
        <taxon>Metazoa</taxon>
        <taxon>Ecdysozoa</taxon>
        <taxon>Arthropoda</taxon>
        <taxon>Hexapoda</taxon>
        <taxon>Insecta</taxon>
        <taxon>Pterygota</taxon>
        <taxon>Neoptera</taxon>
        <taxon>Paraneoptera</taxon>
        <taxon>Thysanoptera</taxon>
        <taxon>Terebrantia</taxon>
        <taxon>Thripoidea</taxon>
        <taxon>Thripidae</taxon>
        <taxon>Frankliniella</taxon>
    </lineage>
</organism>
<evidence type="ECO:0000313" key="3">
    <source>
        <dbReference type="Proteomes" id="UP000504606"/>
    </source>
</evidence>
<dbReference type="RefSeq" id="XP_026278538.1">
    <property type="nucleotide sequence ID" value="XM_026422753.2"/>
</dbReference>
<dbReference type="SUPFAM" id="SSF81383">
    <property type="entry name" value="F-box domain"/>
    <property type="match status" value="1"/>
</dbReference>
<dbReference type="PANTHER" id="PTHR46432">
    <property type="entry name" value="F-BOX ONLY PROTEIN 42"/>
    <property type="match status" value="1"/>
</dbReference>
<dbReference type="InterPro" id="IPR015915">
    <property type="entry name" value="Kelch-typ_b-propeller"/>
</dbReference>
<accession>A0A6J1SCX0</accession>
<feature type="domain" description="F-box" evidence="2">
    <location>
        <begin position="14"/>
        <end position="77"/>
    </location>
</feature>
<proteinExistence type="predicted"/>
<dbReference type="KEGG" id="foc:113206599"/>
<protein>
    <submittedName>
        <fullName evidence="4">F-box only protein 42</fullName>
    </submittedName>
</protein>
<dbReference type="SUPFAM" id="SSF117281">
    <property type="entry name" value="Kelch motif"/>
    <property type="match status" value="1"/>
</dbReference>
<dbReference type="Proteomes" id="UP000504606">
    <property type="component" value="Unplaced"/>
</dbReference>
<dbReference type="Gene3D" id="1.20.1280.50">
    <property type="match status" value="1"/>
</dbReference>
<dbReference type="OrthoDB" id="9973021at2759"/>
<dbReference type="GO" id="GO:1990756">
    <property type="term" value="F:ubiquitin-like ligase-substrate adaptor activity"/>
    <property type="evidence" value="ECO:0007669"/>
    <property type="project" value="TreeGrafter"/>
</dbReference>